<dbReference type="EC" id="4.2.1.20" evidence="8"/>
<evidence type="ECO:0000313" key="12">
    <source>
        <dbReference type="Proteomes" id="UP001501116"/>
    </source>
</evidence>
<comment type="caution">
    <text evidence="11">The sequence shown here is derived from an EMBL/GenBank/DDBJ whole genome shotgun (WGS) entry which is preliminary data.</text>
</comment>
<dbReference type="EMBL" id="BAAANN010000015">
    <property type="protein sequence ID" value="GAA1964870.1"/>
    <property type="molecule type" value="Genomic_DNA"/>
</dbReference>
<dbReference type="CDD" id="cd04724">
    <property type="entry name" value="Tryptophan_synthase_alpha"/>
    <property type="match status" value="1"/>
</dbReference>
<evidence type="ECO:0000256" key="8">
    <source>
        <dbReference type="HAMAP-Rule" id="MF_00131"/>
    </source>
</evidence>
<keyword evidence="6 8" id="KW-0456">Lyase</keyword>
<dbReference type="InterPro" id="IPR002028">
    <property type="entry name" value="Trp_synthase_suA"/>
</dbReference>
<evidence type="ECO:0000256" key="1">
    <source>
        <dbReference type="ARBA" id="ARBA00004733"/>
    </source>
</evidence>
<evidence type="ECO:0000313" key="11">
    <source>
        <dbReference type="EMBL" id="GAA1964870.1"/>
    </source>
</evidence>
<evidence type="ECO:0000256" key="4">
    <source>
        <dbReference type="ARBA" id="ARBA00022822"/>
    </source>
</evidence>
<comment type="pathway">
    <text evidence="1 8">Amino-acid biosynthesis; L-tryptophan biosynthesis; L-tryptophan from chorismate: step 5/5.</text>
</comment>
<evidence type="ECO:0000256" key="2">
    <source>
        <dbReference type="ARBA" id="ARBA00011270"/>
    </source>
</evidence>
<reference evidence="11 12" key="1">
    <citation type="journal article" date="2019" name="Int. J. Syst. Evol. Microbiol.">
        <title>The Global Catalogue of Microorganisms (GCM) 10K type strain sequencing project: providing services to taxonomists for standard genome sequencing and annotation.</title>
        <authorList>
            <consortium name="The Broad Institute Genomics Platform"/>
            <consortium name="The Broad Institute Genome Sequencing Center for Infectious Disease"/>
            <person name="Wu L."/>
            <person name="Ma J."/>
        </authorList>
    </citation>
    <scope>NUCLEOTIDE SEQUENCE [LARGE SCALE GENOMIC DNA]</scope>
    <source>
        <strain evidence="11 12">JCM 14545</strain>
    </source>
</reference>
<dbReference type="PANTHER" id="PTHR43406">
    <property type="entry name" value="TRYPTOPHAN SYNTHASE, ALPHA CHAIN"/>
    <property type="match status" value="1"/>
</dbReference>
<evidence type="ECO:0000256" key="7">
    <source>
        <dbReference type="ARBA" id="ARBA00049047"/>
    </source>
</evidence>
<feature type="active site" description="Proton acceptor" evidence="8">
    <location>
        <position position="49"/>
    </location>
</feature>
<feature type="region of interest" description="Disordered" evidence="10">
    <location>
        <begin position="268"/>
        <end position="287"/>
    </location>
</feature>
<keyword evidence="12" id="KW-1185">Reference proteome</keyword>
<comment type="function">
    <text evidence="8">The alpha subunit is responsible for the aldol cleavage of indoleglycerol phosphate to indole and glyceraldehyde 3-phosphate.</text>
</comment>
<dbReference type="SUPFAM" id="SSF51366">
    <property type="entry name" value="Ribulose-phoshate binding barrel"/>
    <property type="match status" value="1"/>
</dbReference>
<dbReference type="RefSeq" id="WP_344420919.1">
    <property type="nucleotide sequence ID" value="NZ_BAAANN010000015.1"/>
</dbReference>
<evidence type="ECO:0000256" key="5">
    <source>
        <dbReference type="ARBA" id="ARBA00023141"/>
    </source>
</evidence>
<comment type="catalytic activity">
    <reaction evidence="7 8">
        <text>(1S,2R)-1-C-(indol-3-yl)glycerol 3-phosphate + L-serine = D-glyceraldehyde 3-phosphate + L-tryptophan + H2O</text>
        <dbReference type="Rhea" id="RHEA:10532"/>
        <dbReference type="ChEBI" id="CHEBI:15377"/>
        <dbReference type="ChEBI" id="CHEBI:33384"/>
        <dbReference type="ChEBI" id="CHEBI:57912"/>
        <dbReference type="ChEBI" id="CHEBI:58866"/>
        <dbReference type="ChEBI" id="CHEBI:59776"/>
        <dbReference type="EC" id="4.2.1.20"/>
    </reaction>
</comment>
<dbReference type="HAMAP" id="MF_00131">
    <property type="entry name" value="Trp_synth_alpha"/>
    <property type="match status" value="1"/>
</dbReference>
<dbReference type="NCBIfam" id="TIGR00262">
    <property type="entry name" value="trpA"/>
    <property type="match status" value="1"/>
</dbReference>
<dbReference type="Proteomes" id="UP001501116">
    <property type="component" value="Unassembled WGS sequence"/>
</dbReference>
<sequence>MAEHVRPGFFAAPPERPGLALFLNAGDPPLPVLPELIQMLDESEVDCLELAVPFPDSFTDGPVVRRSARRALADGVDLRRTLDAVAKVHAGLEHLRIALLADWSHTVKPCGLPDFLGLLGEVGTDALLVHGLPPRLRAEYYETAADRRVPVVTTCYPNSGEQTLRESARHASAYLYLVAHYGRTGSAPPGGHAELAPLIGALRAIAPVPIAVGFGVRGAREIAGVRAAGADAAIVGSAAVAVVERALADGTDIVGSLAGFVREIRSGHGGSGRAGAISSGSRKEGQG</sequence>
<comment type="similarity">
    <text evidence="8 9">Belongs to the TrpA family.</text>
</comment>
<evidence type="ECO:0000256" key="3">
    <source>
        <dbReference type="ARBA" id="ARBA00022605"/>
    </source>
</evidence>
<dbReference type="InterPro" id="IPR011060">
    <property type="entry name" value="RibuloseP-bd_barrel"/>
</dbReference>
<evidence type="ECO:0000256" key="9">
    <source>
        <dbReference type="RuleBase" id="RU003662"/>
    </source>
</evidence>
<keyword evidence="5 8" id="KW-0057">Aromatic amino acid biosynthesis</keyword>
<comment type="subunit">
    <text evidence="2 8">Tetramer of two alpha and two beta chains.</text>
</comment>
<gene>
    <name evidence="11" type="primary">trpA_1</name>
    <name evidence="8" type="synonym">trpA</name>
    <name evidence="11" type="ORF">GCM10009754_41070</name>
</gene>
<evidence type="ECO:0000256" key="10">
    <source>
        <dbReference type="SAM" id="MobiDB-lite"/>
    </source>
</evidence>
<dbReference type="InterPro" id="IPR013785">
    <property type="entry name" value="Aldolase_TIM"/>
</dbReference>
<name>A0ABN2R7V5_9PSEU</name>
<keyword evidence="3 8" id="KW-0028">Amino-acid biosynthesis</keyword>
<dbReference type="PANTHER" id="PTHR43406:SF1">
    <property type="entry name" value="TRYPTOPHAN SYNTHASE ALPHA CHAIN, CHLOROPLASTIC"/>
    <property type="match status" value="1"/>
</dbReference>
<evidence type="ECO:0000256" key="6">
    <source>
        <dbReference type="ARBA" id="ARBA00023239"/>
    </source>
</evidence>
<dbReference type="Pfam" id="PF00290">
    <property type="entry name" value="Trp_syntA"/>
    <property type="match status" value="1"/>
</dbReference>
<protein>
    <recommendedName>
        <fullName evidence="8">Tryptophan synthase alpha chain</fullName>
        <ecNumber evidence="8">4.2.1.20</ecNumber>
    </recommendedName>
</protein>
<feature type="active site" description="Proton acceptor" evidence="8">
    <location>
        <position position="60"/>
    </location>
</feature>
<dbReference type="Gene3D" id="3.20.20.70">
    <property type="entry name" value="Aldolase class I"/>
    <property type="match status" value="1"/>
</dbReference>
<proteinExistence type="inferred from homology"/>
<accession>A0ABN2R7V5</accession>
<keyword evidence="4 8" id="KW-0822">Tryptophan biosynthesis</keyword>
<organism evidence="11 12">
    <name type="scientific">Amycolatopsis minnesotensis</name>
    <dbReference type="NCBI Taxonomy" id="337894"/>
    <lineage>
        <taxon>Bacteria</taxon>
        <taxon>Bacillati</taxon>
        <taxon>Actinomycetota</taxon>
        <taxon>Actinomycetes</taxon>
        <taxon>Pseudonocardiales</taxon>
        <taxon>Pseudonocardiaceae</taxon>
        <taxon>Amycolatopsis</taxon>
    </lineage>
</organism>